<reference evidence="5" key="1">
    <citation type="submission" date="2023-08" db="EMBL/GenBank/DDBJ databases">
        <authorList>
            <person name="Alioto T."/>
            <person name="Alioto T."/>
            <person name="Gomez Garrido J."/>
        </authorList>
    </citation>
    <scope>NUCLEOTIDE SEQUENCE</scope>
</reference>
<organism evidence="5 6">
    <name type="scientific">Octopus vulgaris</name>
    <name type="common">Common octopus</name>
    <dbReference type="NCBI Taxonomy" id="6645"/>
    <lineage>
        <taxon>Eukaryota</taxon>
        <taxon>Metazoa</taxon>
        <taxon>Spiralia</taxon>
        <taxon>Lophotrochozoa</taxon>
        <taxon>Mollusca</taxon>
        <taxon>Cephalopoda</taxon>
        <taxon>Coleoidea</taxon>
        <taxon>Octopodiformes</taxon>
        <taxon>Octopoda</taxon>
        <taxon>Incirrata</taxon>
        <taxon>Octopodidae</taxon>
        <taxon>Octopus</taxon>
    </lineage>
</organism>
<protein>
    <recommendedName>
        <fullName evidence="4">ILCR1 Ig-like domain-containing protein</fullName>
    </recommendedName>
</protein>
<dbReference type="Pfam" id="PF23608">
    <property type="entry name" value="Ig_ILCR1"/>
    <property type="match status" value="1"/>
</dbReference>
<feature type="domain" description="ILCR1 Ig-like" evidence="4">
    <location>
        <begin position="38"/>
        <end position="137"/>
    </location>
</feature>
<keyword evidence="2" id="KW-1133">Transmembrane helix</keyword>
<evidence type="ECO:0000256" key="1">
    <source>
        <dbReference type="ARBA" id="ARBA00022729"/>
    </source>
</evidence>
<keyword evidence="6" id="KW-1185">Reference proteome</keyword>
<dbReference type="InterPro" id="IPR039465">
    <property type="entry name" value="IL-17_rcpt-like"/>
</dbReference>
<evidence type="ECO:0000313" key="6">
    <source>
        <dbReference type="Proteomes" id="UP001162480"/>
    </source>
</evidence>
<dbReference type="GO" id="GO:0030368">
    <property type="term" value="F:interleukin-17 receptor activity"/>
    <property type="evidence" value="ECO:0007669"/>
    <property type="project" value="InterPro"/>
</dbReference>
<evidence type="ECO:0000256" key="2">
    <source>
        <dbReference type="SAM" id="Phobius"/>
    </source>
</evidence>
<keyword evidence="1 3" id="KW-0732">Signal</keyword>
<feature type="transmembrane region" description="Helical" evidence="2">
    <location>
        <begin position="168"/>
        <end position="191"/>
    </location>
</feature>
<keyword evidence="2" id="KW-0472">Membrane</keyword>
<evidence type="ECO:0000313" key="5">
    <source>
        <dbReference type="EMBL" id="CAI9729974.1"/>
    </source>
</evidence>
<accession>A0AA36B9P4</accession>
<evidence type="ECO:0000256" key="3">
    <source>
        <dbReference type="SAM" id="SignalP"/>
    </source>
</evidence>
<proteinExistence type="predicted"/>
<gene>
    <name evidence="5" type="ORF">OCTVUL_1B008219</name>
</gene>
<name>A0AA36B9P4_OCTVU</name>
<dbReference type="Proteomes" id="UP001162480">
    <property type="component" value="Chromosome 11"/>
</dbReference>
<dbReference type="AlphaFoldDB" id="A0AA36B9P4"/>
<dbReference type="InterPro" id="IPR057066">
    <property type="entry name" value="Ig_ILCR1"/>
</dbReference>
<feature type="chain" id="PRO_5041354186" description="ILCR1 Ig-like domain-containing protein" evidence="3">
    <location>
        <begin position="33"/>
        <end position="431"/>
    </location>
</feature>
<dbReference type="PANTHER" id="PTHR15583">
    <property type="entry name" value="INTERLEUKIN-17 RECEPTOR"/>
    <property type="match status" value="1"/>
</dbReference>
<sequence length="431" mass="49325">MVVVVKDTMERFSTVVILALLFICNLADNTQAEVSCREWTTPIRYQKKGNNIIVNFKEGPSKCDIKRYKVSIFHMNLPHLKAVASEITPNVTQEFLGICDGNYYITVEIFDEFWNDSKKCICKLYGGCNKCYRSRANNVAVIGTPCTTPSPKHNNKTSTKHKENSSKLTISLAIIGVMIILVLLALSFYCFKRTLQEKRGLLFYTEDHTYHCEAIDQFISFMNKSKCKLEVAARLVKGGDPLRLSLEIQKSDFIILVYSKALHKRIQAWKSNQDYINFLKEDNSALLTVSLLRELNASNKLIICKFPQVPNSSISSELPSIKCYTLTKELNSLIKKIHRSRVHQELAIRVKSNKLNHKFNSLTNTIKNAATFEENNSNWFEDKYICPKKMESLNEMPDYSANFSDGCERSIFSVPVSYMLEQINEYNDSSV</sequence>
<evidence type="ECO:0000259" key="4">
    <source>
        <dbReference type="Pfam" id="PF23608"/>
    </source>
</evidence>
<feature type="signal peptide" evidence="3">
    <location>
        <begin position="1"/>
        <end position="32"/>
    </location>
</feature>
<dbReference type="Gene3D" id="3.40.50.11530">
    <property type="match status" value="1"/>
</dbReference>
<dbReference type="EMBL" id="OX597824">
    <property type="protein sequence ID" value="CAI9729974.1"/>
    <property type="molecule type" value="Genomic_DNA"/>
</dbReference>
<dbReference type="PANTHER" id="PTHR15583:SF7">
    <property type="entry name" value="INTERLEUKIN CYTOKINE RECEPTOR-RELATED PROTEIN 2"/>
    <property type="match status" value="1"/>
</dbReference>
<keyword evidence="2" id="KW-0812">Transmembrane</keyword>